<evidence type="ECO:0000313" key="5">
    <source>
        <dbReference type="EMBL" id="RRK32499.1"/>
    </source>
</evidence>
<dbReference type="Pfam" id="PF12833">
    <property type="entry name" value="HTH_18"/>
    <property type="match status" value="1"/>
</dbReference>
<dbReference type="InterPro" id="IPR009057">
    <property type="entry name" value="Homeodomain-like_sf"/>
</dbReference>
<dbReference type="SMART" id="SM00342">
    <property type="entry name" value="HTH_ARAC"/>
    <property type="match status" value="1"/>
</dbReference>
<name>A0A426DI53_9FIRM</name>
<keyword evidence="1" id="KW-0805">Transcription regulation</keyword>
<proteinExistence type="predicted"/>
<dbReference type="RefSeq" id="WP_125127961.1">
    <property type="nucleotide sequence ID" value="NZ_RHJS01000002.1"/>
</dbReference>
<dbReference type="PANTHER" id="PTHR43280:SF2">
    <property type="entry name" value="HTH-TYPE TRANSCRIPTIONAL REGULATOR EXSA"/>
    <property type="match status" value="1"/>
</dbReference>
<dbReference type="AlphaFoldDB" id="A0A426DI53"/>
<keyword evidence="2" id="KW-0238">DNA-binding</keyword>
<dbReference type="PANTHER" id="PTHR43280">
    <property type="entry name" value="ARAC-FAMILY TRANSCRIPTIONAL REGULATOR"/>
    <property type="match status" value="1"/>
</dbReference>
<dbReference type="GO" id="GO:0043565">
    <property type="term" value="F:sequence-specific DNA binding"/>
    <property type="evidence" value="ECO:0007669"/>
    <property type="project" value="InterPro"/>
</dbReference>
<evidence type="ECO:0000313" key="6">
    <source>
        <dbReference type="Proteomes" id="UP000274920"/>
    </source>
</evidence>
<accession>A0A426DI53</accession>
<sequence length="396" mass="45857">MAQLIEKIELLCGIPVFHMEDEKSAPKSFGAFLEQESPFVCAPSLVELLVGRCRRQQLPVVYKDENGIFFICARRRRGFYLAGPVCTEDLGYEGLNRFWEAYGIAGEEKKHPVKTVLIRILAFAAIIGELENGTPIEYEEIRKANGLAEETEADVEKEDTALELRKLDDEIYHHTYQEERYVMECVREGRPEEARRRSNTIMENAGILSGRKQNHYKNLAVTTVTVCTREVIAGGVSPAKAYRLSDIFINRIDRCMDTARLQEYSSKAIYEFACLVAEEKKERAAGRYTEQCKDYIYKNYNHKIYLEEIADAVGISPGHLSRVFRQDMDMTIQEYIQKFRVERAANLLKYSEASLTEISDYVCFHSQSHFGNAFKRYMQMTPKQYRDRYKEKEFCS</sequence>
<evidence type="ECO:0000256" key="1">
    <source>
        <dbReference type="ARBA" id="ARBA00023015"/>
    </source>
</evidence>
<dbReference type="GO" id="GO:0003700">
    <property type="term" value="F:DNA-binding transcription factor activity"/>
    <property type="evidence" value="ECO:0007669"/>
    <property type="project" value="InterPro"/>
</dbReference>
<evidence type="ECO:0000256" key="2">
    <source>
        <dbReference type="ARBA" id="ARBA00023125"/>
    </source>
</evidence>
<gene>
    <name evidence="5" type="ORF">EBB54_14880</name>
</gene>
<dbReference type="InterPro" id="IPR018060">
    <property type="entry name" value="HTH_AraC"/>
</dbReference>
<dbReference type="Gene3D" id="1.10.10.60">
    <property type="entry name" value="Homeodomain-like"/>
    <property type="match status" value="2"/>
</dbReference>
<organism evidence="5 6">
    <name type="scientific">Schaedlerella arabinosiphila</name>
    <dbReference type="NCBI Taxonomy" id="2044587"/>
    <lineage>
        <taxon>Bacteria</taxon>
        <taxon>Bacillati</taxon>
        <taxon>Bacillota</taxon>
        <taxon>Clostridia</taxon>
        <taxon>Lachnospirales</taxon>
        <taxon>Lachnospiraceae</taxon>
        <taxon>Schaedlerella</taxon>
    </lineage>
</organism>
<feature type="domain" description="HTH araC/xylS-type" evidence="4">
    <location>
        <begin position="290"/>
        <end position="388"/>
    </location>
</feature>
<dbReference type="PROSITE" id="PS01124">
    <property type="entry name" value="HTH_ARAC_FAMILY_2"/>
    <property type="match status" value="1"/>
</dbReference>
<evidence type="ECO:0000256" key="3">
    <source>
        <dbReference type="ARBA" id="ARBA00023163"/>
    </source>
</evidence>
<keyword evidence="3" id="KW-0804">Transcription</keyword>
<reference evidence="5" key="1">
    <citation type="submission" date="2018-10" db="EMBL/GenBank/DDBJ databases">
        <title>Schaedlerella arabinophila gen. nov. sp. nov., isolated from the mouse intestinal tract and comparative analysis with the genome of the closely related altered Schaedler flora strain ASF502.</title>
        <authorList>
            <person name="Miyake S."/>
            <person name="Soh M."/>
            <person name="Seedorf H."/>
        </authorList>
    </citation>
    <scope>NUCLEOTIDE SEQUENCE [LARGE SCALE GENOMIC DNA]</scope>
    <source>
        <strain evidence="5">DSM 106076</strain>
    </source>
</reference>
<evidence type="ECO:0000259" key="4">
    <source>
        <dbReference type="PROSITE" id="PS01124"/>
    </source>
</evidence>
<protein>
    <submittedName>
        <fullName evidence="5">AraC family transcriptional regulator</fullName>
    </submittedName>
</protein>
<dbReference type="Proteomes" id="UP000274920">
    <property type="component" value="Unassembled WGS sequence"/>
</dbReference>
<dbReference type="SUPFAM" id="SSF46689">
    <property type="entry name" value="Homeodomain-like"/>
    <property type="match status" value="2"/>
</dbReference>
<keyword evidence="6" id="KW-1185">Reference proteome</keyword>
<comment type="caution">
    <text evidence="5">The sequence shown here is derived from an EMBL/GenBank/DDBJ whole genome shotgun (WGS) entry which is preliminary data.</text>
</comment>
<dbReference type="EMBL" id="RHJS01000002">
    <property type="protein sequence ID" value="RRK32499.1"/>
    <property type="molecule type" value="Genomic_DNA"/>
</dbReference>